<proteinExistence type="predicted"/>
<evidence type="ECO:0000256" key="1">
    <source>
        <dbReference type="SAM" id="Phobius"/>
    </source>
</evidence>
<feature type="transmembrane region" description="Helical" evidence="1">
    <location>
        <begin position="124"/>
        <end position="144"/>
    </location>
</feature>
<evidence type="ECO:0000313" key="3">
    <source>
        <dbReference type="Proteomes" id="UP001229346"/>
    </source>
</evidence>
<dbReference type="RefSeq" id="WP_307204995.1">
    <property type="nucleotide sequence ID" value="NZ_JAUSSU010000006.1"/>
</dbReference>
<name>A0ABT9U280_PAEHA</name>
<comment type="caution">
    <text evidence="2">The sequence shown here is derived from an EMBL/GenBank/DDBJ whole genome shotgun (WGS) entry which is preliminary data.</text>
</comment>
<sequence length="157" mass="18662">MALVVFCSISVLLLLSYSVTKRRLHLFERIVIWVFVLLLQNNFIWMMGLNYKLVELSHHWLQFLVYDSIRSIIVPICMMLYLELHEYLDRKRTKGLIGVLFIMGFVGIEYLAEWLGVLSHSGNWSVWYSVANWVFNVLLTLLVFKRIRFMARKEVTI</sequence>
<feature type="transmembrane region" description="Helical" evidence="1">
    <location>
        <begin position="30"/>
        <end position="51"/>
    </location>
</feature>
<protein>
    <submittedName>
        <fullName evidence="2">Uncharacterized protein</fullName>
    </submittedName>
</protein>
<gene>
    <name evidence="2" type="ORF">J2T15_003173</name>
</gene>
<keyword evidence="1" id="KW-1133">Transmembrane helix</keyword>
<reference evidence="2 3" key="1">
    <citation type="submission" date="2023-07" db="EMBL/GenBank/DDBJ databases">
        <title>Sorghum-associated microbial communities from plants grown in Nebraska, USA.</title>
        <authorList>
            <person name="Schachtman D."/>
        </authorList>
    </citation>
    <scope>NUCLEOTIDE SEQUENCE [LARGE SCALE GENOMIC DNA]</scope>
    <source>
        <strain evidence="2 3">CC482</strain>
    </source>
</reference>
<keyword evidence="3" id="KW-1185">Reference proteome</keyword>
<dbReference type="Proteomes" id="UP001229346">
    <property type="component" value="Unassembled WGS sequence"/>
</dbReference>
<keyword evidence="1" id="KW-0472">Membrane</keyword>
<dbReference type="EMBL" id="JAUSSU010000006">
    <property type="protein sequence ID" value="MDQ0113730.1"/>
    <property type="molecule type" value="Genomic_DNA"/>
</dbReference>
<accession>A0ABT9U280</accession>
<organism evidence="2 3">
    <name type="scientific">Paenibacillus harenae</name>
    <dbReference type="NCBI Taxonomy" id="306543"/>
    <lineage>
        <taxon>Bacteria</taxon>
        <taxon>Bacillati</taxon>
        <taxon>Bacillota</taxon>
        <taxon>Bacilli</taxon>
        <taxon>Bacillales</taxon>
        <taxon>Paenibacillaceae</taxon>
        <taxon>Paenibacillus</taxon>
    </lineage>
</organism>
<keyword evidence="1" id="KW-0812">Transmembrane</keyword>
<feature type="transmembrane region" description="Helical" evidence="1">
    <location>
        <begin position="95"/>
        <end position="112"/>
    </location>
</feature>
<evidence type="ECO:0000313" key="2">
    <source>
        <dbReference type="EMBL" id="MDQ0113730.1"/>
    </source>
</evidence>